<organism evidence="2 3">
    <name type="scientific">Pieris brassicae</name>
    <name type="common">White butterfly</name>
    <name type="synonym">Large white butterfly</name>
    <dbReference type="NCBI Taxonomy" id="7116"/>
    <lineage>
        <taxon>Eukaryota</taxon>
        <taxon>Metazoa</taxon>
        <taxon>Ecdysozoa</taxon>
        <taxon>Arthropoda</taxon>
        <taxon>Hexapoda</taxon>
        <taxon>Insecta</taxon>
        <taxon>Pterygota</taxon>
        <taxon>Neoptera</taxon>
        <taxon>Endopterygota</taxon>
        <taxon>Lepidoptera</taxon>
        <taxon>Glossata</taxon>
        <taxon>Ditrysia</taxon>
        <taxon>Papilionoidea</taxon>
        <taxon>Pieridae</taxon>
        <taxon>Pierinae</taxon>
        <taxon>Pieris</taxon>
    </lineage>
</organism>
<feature type="region of interest" description="Disordered" evidence="1">
    <location>
        <begin position="20"/>
        <end position="51"/>
    </location>
</feature>
<reference evidence="2" key="1">
    <citation type="submission" date="2022-05" db="EMBL/GenBank/DDBJ databases">
        <authorList>
            <person name="Okamura Y."/>
        </authorList>
    </citation>
    <scope>NUCLEOTIDE SEQUENCE</scope>
</reference>
<dbReference type="EMBL" id="CALOZG010000087">
    <property type="protein sequence ID" value="CAH4038716.1"/>
    <property type="molecule type" value="Genomic_DNA"/>
</dbReference>
<feature type="compositionally biased region" description="Polar residues" evidence="1">
    <location>
        <begin position="20"/>
        <end position="30"/>
    </location>
</feature>
<comment type="caution">
    <text evidence="2">The sequence shown here is derived from an EMBL/GenBank/DDBJ whole genome shotgun (WGS) entry which is preliminary data.</text>
</comment>
<gene>
    <name evidence="2" type="ORF">PIBRA_LOCUS14225</name>
</gene>
<protein>
    <submittedName>
        <fullName evidence="2">Uncharacterized protein</fullName>
    </submittedName>
</protein>
<evidence type="ECO:0000256" key="1">
    <source>
        <dbReference type="SAM" id="MobiDB-lite"/>
    </source>
</evidence>
<dbReference type="AlphaFoldDB" id="A0A9P0XLG7"/>
<proteinExistence type="predicted"/>
<name>A0A9P0XLG7_PIEBR</name>
<feature type="compositionally biased region" description="Polar residues" evidence="1">
    <location>
        <begin position="38"/>
        <end position="51"/>
    </location>
</feature>
<evidence type="ECO:0000313" key="2">
    <source>
        <dbReference type="EMBL" id="CAH4038716.1"/>
    </source>
</evidence>
<keyword evidence="3" id="KW-1185">Reference proteome</keyword>
<dbReference type="Proteomes" id="UP001152562">
    <property type="component" value="Unassembled WGS sequence"/>
</dbReference>
<accession>A0A9P0XLG7</accession>
<evidence type="ECO:0000313" key="3">
    <source>
        <dbReference type="Proteomes" id="UP001152562"/>
    </source>
</evidence>
<sequence>MLRLPKYQTIIDPAAEALTEQTPKQTNSGTFKAGAELNGQTLQKDASKNYNGKSPNINLVVLHRQQNRSNHSMMTYPDSSNFIPEMCCNPNQINVTKFFKKQSTWPDYNRITLCMEKSAFCERIRN</sequence>